<dbReference type="OrthoDB" id="3687914at2759"/>
<gene>
    <name evidence="2" type="ORF">K444DRAFT_694292</name>
</gene>
<dbReference type="Pfam" id="PF13358">
    <property type="entry name" value="DDE_3"/>
    <property type="match status" value="1"/>
</dbReference>
<dbReference type="InterPro" id="IPR038717">
    <property type="entry name" value="Tc1-like_DDE_dom"/>
</dbReference>
<dbReference type="STRING" id="1095630.A0A2J6T0S2"/>
<dbReference type="GeneID" id="36595936"/>
<sequence>MFWGAFSFDKKGPCHVWEKETAEEKRERKADLDARNSLIEKANKQKWEKEQRKWLRDWKKVHGRAPGGVRKVWKHNEKTGAFVVKNGRGGINWYRYQKRILIEKLLPFARECQKDRPDTIVQEDNTPAHKSHYQGEIYNLWKIMKMLWPGNSPDLNAIEKAWFWMKKETTRRGPTSDRKKLRARWEKCWADLPQSKIQEWIAAIPDHIQEIIRLEGGNEYKEGRKKGQEKVAIY</sequence>
<reference evidence="2 3" key="1">
    <citation type="submission" date="2016-04" db="EMBL/GenBank/DDBJ databases">
        <title>A degradative enzymes factory behind the ericoid mycorrhizal symbiosis.</title>
        <authorList>
            <consortium name="DOE Joint Genome Institute"/>
            <person name="Martino E."/>
            <person name="Morin E."/>
            <person name="Grelet G."/>
            <person name="Kuo A."/>
            <person name="Kohler A."/>
            <person name="Daghino S."/>
            <person name="Barry K."/>
            <person name="Choi C."/>
            <person name="Cichocki N."/>
            <person name="Clum A."/>
            <person name="Copeland A."/>
            <person name="Hainaut M."/>
            <person name="Haridas S."/>
            <person name="Labutti K."/>
            <person name="Lindquist E."/>
            <person name="Lipzen A."/>
            <person name="Khouja H.-R."/>
            <person name="Murat C."/>
            <person name="Ohm R."/>
            <person name="Olson A."/>
            <person name="Spatafora J."/>
            <person name="Veneault-Fourrey C."/>
            <person name="Henrissat B."/>
            <person name="Grigoriev I."/>
            <person name="Martin F."/>
            <person name="Perotto S."/>
        </authorList>
    </citation>
    <scope>NUCLEOTIDE SEQUENCE [LARGE SCALE GENOMIC DNA]</scope>
    <source>
        <strain evidence="2 3">E</strain>
    </source>
</reference>
<dbReference type="Proteomes" id="UP000235371">
    <property type="component" value="Unassembled WGS sequence"/>
</dbReference>
<dbReference type="InParanoid" id="A0A2J6T0S2"/>
<dbReference type="AlphaFoldDB" id="A0A2J6T0S2"/>
<dbReference type="RefSeq" id="XP_024733534.1">
    <property type="nucleotide sequence ID" value="XM_024887860.1"/>
</dbReference>
<evidence type="ECO:0000313" key="3">
    <source>
        <dbReference type="Proteomes" id="UP000235371"/>
    </source>
</evidence>
<keyword evidence="3" id="KW-1185">Reference proteome</keyword>
<dbReference type="Gene3D" id="3.30.420.10">
    <property type="entry name" value="Ribonuclease H-like superfamily/Ribonuclease H"/>
    <property type="match status" value="1"/>
</dbReference>
<feature type="domain" description="Tc1-like transposase DDE" evidence="1">
    <location>
        <begin position="112"/>
        <end position="182"/>
    </location>
</feature>
<protein>
    <recommendedName>
        <fullName evidence="1">Tc1-like transposase DDE domain-containing protein</fullName>
    </recommendedName>
</protein>
<proteinExistence type="predicted"/>
<name>A0A2J6T0S2_9HELO</name>
<dbReference type="EMBL" id="KZ613848">
    <property type="protein sequence ID" value="PMD56630.1"/>
    <property type="molecule type" value="Genomic_DNA"/>
</dbReference>
<evidence type="ECO:0000313" key="2">
    <source>
        <dbReference type="EMBL" id="PMD56630.1"/>
    </source>
</evidence>
<accession>A0A2J6T0S2</accession>
<evidence type="ECO:0000259" key="1">
    <source>
        <dbReference type="Pfam" id="PF13358"/>
    </source>
</evidence>
<dbReference type="InterPro" id="IPR036397">
    <property type="entry name" value="RNaseH_sf"/>
</dbReference>
<organism evidence="2 3">
    <name type="scientific">Hyaloscypha bicolor E</name>
    <dbReference type="NCBI Taxonomy" id="1095630"/>
    <lineage>
        <taxon>Eukaryota</taxon>
        <taxon>Fungi</taxon>
        <taxon>Dikarya</taxon>
        <taxon>Ascomycota</taxon>
        <taxon>Pezizomycotina</taxon>
        <taxon>Leotiomycetes</taxon>
        <taxon>Helotiales</taxon>
        <taxon>Hyaloscyphaceae</taxon>
        <taxon>Hyaloscypha</taxon>
        <taxon>Hyaloscypha bicolor</taxon>
    </lineage>
</organism>
<dbReference type="GO" id="GO:0003676">
    <property type="term" value="F:nucleic acid binding"/>
    <property type="evidence" value="ECO:0007669"/>
    <property type="project" value="InterPro"/>
</dbReference>